<keyword evidence="2" id="KW-0229">DNA integration</keyword>
<dbReference type="Gene3D" id="1.10.443.10">
    <property type="entry name" value="Intergrase catalytic core"/>
    <property type="match status" value="1"/>
</dbReference>
<feature type="domain" description="Core-binding (CB)" evidence="7">
    <location>
        <begin position="46"/>
        <end position="134"/>
    </location>
</feature>
<dbReference type="Gene3D" id="1.10.150.130">
    <property type="match status" value="1"/>
</dbReference>
<dbReference type="PROSITE" id="PS51898">
    <property type="entry name" value="TYR_RECOMBINASE"/>
    <property type="match status" value="1"/>
</dbReference>
<dbReference type="PANTHER" id="PTHR30349">
    <property type="entry name" value="PHAGE INTEGRASE-RELATED"/>
    <property type="match status" value="1"/>
</dbReference>
<dbReference type="InterPro" id="IPR044068">
    <property type="entry name" value="CB"/>
</dbReference>
<evidence type="ECO:0000256" key="4">
    <source>
        <dbReference type="ARBA" id="ARBA00023172"/>
    </source>
</evidence>
<accession>A0ABV9APU0</accession>
<dbReference type="Pfam" id="PF02899">
    <property type="entry name" value="Phage_int_SAM_1"/>
    <property type="match status" value="1"/>
</dbReference>
<keyword evidence="4" id="KW-0233">DNA recombination</keyword>
<comment type="similarity">
    <text evidence="1">Belongs to the 'phage' integrase family.</text>
</comment>
<sequence length="477" mass="53399">MILHFFSPTGWKNWGFPSRPLIRDGMPVLIDEDLRFEDDNGPRPTVAMNRWLQELPVSGAPSPNTWRTYAQQLKSWSEFLAAHSVNVFADQSRLRAALSAYAEHRLSGPLGARLEGTSWNLAVKTIGTFYEWSMRNGYCTAVPFSYAEGSYLRPDGVRVQSARNLAIVRGAKRHATRKYLERPYAELLMNALAGNHPDGEPDRSFRGRETGRNAAGVALALSTGLRLRELSHLTVWELPPLPRQHTPVPIPLPLAPPTAKGSKGRQTWIDYEALAGVHDYVSLERAASADASRWLPGDPLYVEEPTYAGARINGTYRRWHVLTPAERRRLVAPCGGSALLAVQSDGSPFVDWATVLRRTSARVRERFDPAFPHVSPHMTRHTFAMTTLERLVRGYYQRAAQLVVDTDGDNAMALYLTKADPLLVLRDLMGHASVATTQAYLHLLDTQRIFREAYEETSPTPCEQIEAATEFQDSDAR</sequence>
<evidence type="ECO:0000256" key="1">
    <source>
        <dbReference type="ARBA" id="ARBA00008857"/>
    </source>
</evidence>
<evidence type="ECO:0000256" key="3">
    <source>
        <dbReference type="ARBA" id="ARBA00023125"/>
    </source>
</evidence>
<dbReference type="InterPro" id="IPR004107">
    <property type="entry name" value="Integrase_SAM-like_N"/>
</dbReference>
<evidence type="ECO:0000259" key="7">
    <source>
        <dbReference type="PROSITE" id="PS51900"/>
    </source>
</evidence>
<evidence type="ECO:0000313" key="9">
    <source>
        <dbReference type="Proteomes" id="UP001595839"/>
    </source>
</evidence>
<evidence type="ECO:0000259" key="6">
    <source>
        <dbReference type="PROSITE" id="PS51898"/>
    </source>
</evidence>
<dbReference type="InterPro" id="IPR002104">
    <property type="entry name" value="Integrase_catalytic"/>
</dbReference>
<dbReference type="InterPro" id="IPR011010">
    <property type="entry name" value="DNA_brk_join_enz"/>
</dbReference>
<protein>
    <submittedName>
        <fullName evidence="8">Tyrosine-type recombinase/integrase</fullName>
    </submittedName>
</protein>
<gene>
    <name evidence="8" type="ORF">ACFPIH_20635</name>
</gene>
<organism evidence="8 9">
    <name type="scientific">Streptomyces vulcanius</name>
    <dbReference type="NCBI Taxonomy" id="1441876"/>
    <lineage>
        <taxon>Bacteria</taxon>
        <taxon>Bacillati</taxon>
        <taxon>Actinomycetota</taxon>
        <taxon>Actinomycetes</taxon>
        <taxon>Kitasatosporales</taxon>
        <taxon>Streptomycetaceae</taxon>
        <taxon>Streptomyces</taxon>
    </lineage>
</organism>
<feature type="domain" description="Tyr recombinase" evidence="6">
    <location>
        <begin position="175"/>
        <end position="455"/>
    </location>
</feature>
<comment type="caution">
    <text evidence="8">The sequence shown here is derived from an EMBL/GenBank/DDBJ whole genome shotgun (WGS) entry which is preliminary data.</text>
</comment>
<evidence type="ECO:0000313" key="8">
    <source>
        <dbReference type="EMBL" id="MFC4501908.1"/>
    </source>
</evidence>
<reference evidence="9" key="1">
    <citation type="journal article" date="2019" name="Int. J. Syst. Evol. Microbiol.">
        <title>The Global Catalogue of Microorganisms (GCM) 10K type strain sequencing project: providing services to taxonomists for standard genome sequencing and annotation.</title>
        <authorList>
            <consortium name="The Broad Institute Genomics Platform"/>
            <consortium name="The Broad Institute Genome Sequencing Center for Infectious Disease"/>
            <person name="Wu L."/>
            <person name="Ma J."/>
        </authorList>
    </citation>
    <scope>NUCLEOTIDE SEQUENCE [LARGE SCALE GENOMIC DNA]</scope>
    <source>
        <strain evidence="9">CGMCC 4.7177</strain>
    </source>
</reference>
<name>A0ABV9APU0_9ACTN</name>
<dbReference type="InterPro" id="IPR010998">
    <property type="entry name" value="Integrase_recombinase_N"/>
</dbReference>
<dbReference type="EMBL" id="JBHSFK010000012">
    <property type="protein sequence ID" value="MFC4501908.1"/>
    <property type="molecule type" value="Genomic_DNA"/>
</dbReference>
<evidence type="ECO:0000256" key="2">
    <source>
        <dbReference type="ARBA" id="ARBA00022908"/>
    </source>
</evidence>
<dbReference type="Proteomes" id="UP001595839">
    <property type="component" value="Unassembled WGS sequence"/>
</dbReference>
<keyword evidence="9" id="KW-1185">Reference proteome</keyword>
<dbReference type="InterPro" id="IPR013762">
    <property type="entry name" value="Integrase-like_cat_sf"/>
</dbReference>
<dbReference type="SUPFAM" id="SSF56349">
    <property type="entry name" value="DNA breaking-rejoining enzymes"/>
    <property type="match status" value="1"/>
</dbReference>
<dbReference type="PROSITE" id="PS51900">
    <property type="entry name" value="CB"/>
    <property type="match status" value="1"/>
</dbReference>
<evidence type="ECO:0000256" key="5">
    <source>
        <dbReference type="PROSITE-ProRule" id="PRU01248"/>
    </source>
</evidence>
<keyword evidence="3 5" id="KW-0238">DNA-binding</keyword>
<dbReference type="PANTHER" id="PTHR30349:SF64">
    <property type="entry name" value="PROPHAGE INTEGRASE INTD-RELATED"/>
    <property type="match status" value="1"/>
</dbReference>
<proteinExistence type="inferred from homology"/>
<dbReference type="RefSeq" id="WP_381173421.1">
    <property type="nucleotide sequence ID" value="NZ_JBHSFK010000012.1"/>
</dbReference>
<dbReference type="InterPro" id="IPR050090">
    <property type="entry name" value="Tyrosine_recombinase_XerCD"/>
</dbReference>